<dbReference type="KEGG" id="goe:100901743"/>
<dbReference type="GO" id="GO:0007188">
    <property type="term" value="P:adenylate cyclase-modulating G protein-coupled receptor signaling pathway"/>
    <property type="evidence" value="ECO:0007669"/>
    <property type="project" value="TreeGrafter"/>
</dbReference>
<dbReference type="GO" id="GO:0032502">
    <property type="term" value="P:developmental process"/>
    <property type="evidence" value="ECO:0007669"/>
    <property type="project" value="UniProtKB-ARBA"/>
</dbReference>
<feature type="binding site" evidence="6">
    <location>
        <position position="344"/>
    </location>
    <ligand>
        <name>GTP</name>
        <dbReference type="ChEBI" id="CHEBI:37565"/>
    </ligand>
</feature>
<keyword evidence="1 7" id="KW-0479">Metal-binding</keyword>
<evidence type="ECO:0000256" key="6">
    <source>
        <dbReference type="PIRSR" id="PIRSR601019-1"/>
    </source>
</evidence>
<dbReference type="SUPFAM" id="SSF52540">
    <property type="entry name" value="P-loop containing nucleoside triphosphate hydrolases"/>
    <property type="match status" value="1"/>
</dbReference>
<dbReference type="FunFam" id="3.40.50.300:FF:000692">
    <property type="entry name" value="Guanine nucleotide-binding protein subunit alpha"/>
    <property type="match status" value="1"/>
</dbReference>
<keyword evidence="5" id="KW-0807">Transducer</keyword>
<proteinExistence type="predicted"/>
<evidence type="ECO:0000313" key="8">
    <source>
        <dbReference type="Proteomes" id="UP000694867"/>
    </source>
</evidence>
<dbReference type="GO" id="GO:0003924">
    <property type="term" value="F:GTPase activity"/>
    <property type="evidence" value="ECO:0007669"/>
    <property type="project" value="InterPro"/>
</dbReference>
<sequence>MGAKCTSMSGNYKEAKLRSEEIDRQLNQFATQESNVSKMLLLGTGESGKSTLVKQMKVIYNEGFSDEELLSFRPTILDNLLSSMKYTLAGMGLLRIRLESSRNKSAAKIILSHEPIRPVSENETNYHYTLSETTIKALQALWKDKGVRTAVIRGHEYELNDSALYLFENIDRITAEKYEPTVRDVLRARVRTNGVIETDFIACQGALRTRVLDAGISLTSATPQWTIAKWMRCFEDVKGVIFVVSLSGYDMLKQTEPNINRLQDSIELFRKISSNRYFQNCLMILFMNKMDLFRQKILYSKRHLRYYFSDFKGPDCNVDTAALFIQNRLLSVTQRPVFPHFITAVDTADVKAIFESVLNIVLKRNVEKYELI</sequence>
<evidence type="ECO:0000256" key="5">
    <source>
        <dbReference type="ARBA" id="ARBA00023224"/>
    </source>
</evidence>
<dbReference type="SUPFAM" id="SSF47895">
    <property type="entry name" value="Transducin (alpha subunit), insertion domain"/>
    <property type="match status" value="1"/>
</dbReference>
<feature type="binding site" evidence="6">
    <location>
        <begin position="161"/>
        <end position="162"/>
    </location>
    <ligand>
        <name>GTP</name>
        <dbReference type="ChEBI" id="CHEBI:37565"/>
    </ligand>
</feature>
<evidence type="ECO:0000256" key="7">
    <source>
        <dbReference type="PIRSR" id="PIRSR601019-2"/>
    </source>
</evidence>
<dbReference type="SMART" id="SM00275">
    <property type="entry name" value="G_alpha"/>
    <property type="match status" value="1"/>
</dbReference>
<evidence type="ECO:0000256" key="2">
    <source>
        <dbReference type="ARBA" id="ARBA00022741"/>
    </source>
</evidence>
<keyword evidence="2 6" id="KW-0547">Nucleotide-binding</keyword>
<dbReference type="RefSeq" id="XP_003747000.1">
    <property type="nucleotide sequence ID" value="XM_003746952.2"/>
</dbReference>
<dbReference type="GO" id="GO:0005834">
    <property type="term" value="C:heterotrimeric G-protein complex"/>
    <property type="evidence" value="ECO:0007669"/>
    <property type="project" value="TreeGrafter"/>
</dbReference>
<dbReference type="GO" id="GO:0005525">
    <property type="term" value="F:GTP binding"/>
    <property type="evidence" value="ECO:0007669"/>
    <property type="project" value="UniProtKB-KW"/>
</dbReference>
<dbReference type="GO" id="GO:0031683">
    <property type="term" value="F:G-protein beta/gamma-subunit complex binding"/>
    <property type="evidence" value="ECO:0007669"/>
    <property type="project" value="InterPro"/>
</dbReference>
<keyword evidence="4 6" id="KW-0342">GTP-binding</keyword>
<evidence type="ECO:0000313" key="9">
    <source>
        <dbReference type="RefSeq" id="XP_003747000.1"/>
    </source>
</evidence>
<dbReference type="PANTHER" id="PTHR10218">
    <property type="entry name" value="GTP-BINDING PROTEIN ALPHA SUBUNIT"/>
    <property type="match status" value="1"/>
</dbReference>
<reference evidence="9" key="1">
    <citation type="submission" date="2025-08" db="UniProtKB">
        <authorList>
            <consortium name="RefSeq"/>
        </authorList>
    </citation>
    <scope>IDENTIFICATION</scope>
</reference>
<gene>
    <name evidence="9" type="primary">LOC100901743</name>
</gene>
<feature type="binding site" evidence="6">
    <location>
        <begin position="186"/>
        <end position="192"/>
    </location>
    <ligand>
        <name>GTP</name>
        <dbReference type="ChEBI" id="CHEBI:37565"/>
    </ligand>
</feature>
<feature type="binding site" evidence="6">
    <location>
        <begin position="288"/>
        <end position="291"/>
    </location>
    <ligand>
        <name>GTP</name>
        <dbReference type="ChEBI" id="CHEBI:37565"/>
    </ligand>
</feature>
<protein>
    <submittedName>
        <fullName evidence="9">Guanine nucleotide-binding protein G(O) subunit alpha</fullName>
    </submittedName>
</protein>
<dbReference type="PANTHER" id="PTHR10218:SF231">
    <property type="entry name" value="GUANINE NUCLEOTIDE BINDING PROTEIN (G PROTEIN) ALPHA V1"/>
    <property type="match status" value="1"/>
</dbReference>
<name>A0AAJ6QXD7_9ACAR</name>
<dbReference type="PRINTS" id="PR00318">
    <property type="entry name" value="GPROTEINA"/>
</dbReference>
<dbReference type="InterPro" id="IPR011025">
    <property type="entry name" value="GproteinA_insert"/>
</dbReference>
<dbReference type="GO" id="GO:0005737">
    <property type="term" value="C:cytoplasm"/>
    <property type="evidence" value="ECO:0007669"/>
    <property type="project" value="TreeGrafter"/>
</dbReference>
<dbReference type="CDD" id="cd00066">
    <property type="entry name" value="G-alpha"/>
    <property type="match status" value="1"/>
</dbReference>
<dbReference type="Proteomes" id="UP000694867">
    <property type="component" value="Unplaced"/>
</dbReference>
<accession>A0AAJ6QXD7</accession>
<dbReference type="Pfam" id="PF00503">
    <property type="entry name" value="G-alpha"/>
    <property type="match status" value="1"/>
</dbReference>
<evidence type="ECO:0000256" key="1">
    <source>
        <dbReference type="ARBA" id="ARBA00022723"/>
    </source>
</evidence>
<dbReference type="FunFam" id="1.10.400.10:FF:000007">
    <property type="entry name" value="Guanine nucleotide-binding protein subunit alpha"/>
    <property type="match status" value="1"/>
</dbReference>
<keyword evidence="3 7" id="KW-0460">Magnesium</keyword>
<dbReference type="Gene3D" id="3.40.50.300">
    <property type="entry name" value="P-loop containing nucleotide triphosphate hydrolases"/>
    <property type="match status" value="1"/>
</dbReference>
<organism evidence="8 9">
    <name type="scientific">Galendromus occidentalis</name>
    <name type="common">western predatory mite</name>
    <dbReference type="NCBI Taxonomy" id="34638"/>
    <lineage>
        <taxon>Eukaryota</taxon>
        <taxon>Metazoa</taxon>
        <taxon>Ecdysozoa</taxon>
        <taxon>Arthropoda</taxon>
        <taxon>Chelicerata</taxon>
        <taxon>Arachnida</taxon>
        <taxon>Acari</taxon>
        <taxon>Parasitiformes</taxon>
        <taxon>Mesostigmata</taxon>
        <taxon>Gamasina</taxon>
        <taxon>Phytoseioidea</taxon>
        <taxon>Phytoseiidae</taxon>
        <taxon>Typhlodrominae</taxon>
        <taxon>Galendromus</taxon>
    </lineage>
</organism>
<dbReference type="PROSITE" id="PS51882">
    <property type="entry name" value="G_ALPHA"/>
    <property type="match status" value="1"/>
</dbReference>
<dbReference type="AlphaFoldDB" id="A0AAJ6QXD7"/>
<evidence type="ECO:0000256" key="3">
    <source>
        <dbReference type="ARBA" id="ARBA00022842"/>
    </source>
</evidence>
<evidence type="ECO:0000256" key="4">
    <source>
        <dbReference type="ARBA" id="ARBA00023134"/>
    </source>
</evidence>
<dbReference type="Gene3D" id="1.10.400.10">
    <property type="entry name" value="GI Alpha 1, domain 2-like"/>
    <property type="match status" value="1"/>
</dbReference>
<dbReference type="InterPro" id="IPR027417">
    <property type="entry name" value="P-loop_NTPase"/>
</dbReference>
<feature type="binding site" evidence="7">
    <location>
        <position position="192"/>
    </location>
    <ligand>
        <name>Mg(2+)</name>
        <dbReference type="ChEBI" id="CHEBI:18420"/>
    </ligand>
</feature>
<dbReference type="GeneID" id="100901743"/>
<dbReference type="GO" id="GO:0046872">
    <property type="term" value="F:metal ion binding"/>
    <property type="evidence" value="ECO:0007669"/>
    <property type="project" value="UniProtKB-KW"/>
</dbReference>
<keyword evidence="8" id="KW-1185">Reference proteome</keyword>
<dbReference type="GO" id="GO:0001664">
    <property type="term" value="F:G protein-coupled receptor binding"/>
    <property type="evidence" value="ECO:0007669"/>
    <property type="project" value="TreeGrafter"/>
</dbReference>
<dbReference type="InterPro" id="IPR001019">
    <property type="entry name" value="Gprotein_alpha_su"/>
</dbReference>
<feature type="binding site" evidence="7">
    <location>
        <position position="50"/>
    </location>
    <ligand>
        <name>Mg(2+)</name>
        <dbReference type="ChEBI" id="CHEBI:18420"/>
    </ligand>
</feature>
<feature type="binding site" evidence="6">
    <location>
        <begin position="46"/>
        <end position="51"/>
    </location>
    <ligand>
        <name>GTP</name>
        <dbReference type="ChEBI" id="CHEBI:37565"/>
    </ligand>
</feature>